<reference evidence="1 2" key="1">
    <citation type="journal article" date="2002" name="Nature">
        <title>Genome sequence and comparative analysis of the model rodent malaria parasite Plasmodium yoelii yoelii.</title>
        <authorList>
            <person name="Carlton J.M."/>
            <person name="Angiuoli S.V."/>
            <person name="Suh B.B."/>
            <person name="Kooij T.W."/>
            <person name="Pertea M."/>
            <person name="Silva J.C."/>
            <person name="Ermolaeva M.D."/>
            <person name="Allen J.E."/>
            <person name="Selengut J.D."/>
            <person name="Koo H.L."/>
            <person name="Peterson J.D."/>
            <person name="Pop M."/>
            <person name="Kosack D.S."/>
            <person name="Shumway M.F."/>
            <person name="Bidwell S.L."/>
            <person name="Shallom S.J."/>
            <person name="van Aken S.E."/>
            <person name="Riedmuller S.B."/>
            <person name="Feldblyum T.V."/>
            <person name="Cho J.K."/>
            <person name="Quackenbush J."/>
            <person name="Sedegah M."/>
            <person name="Shoaibi A."/>
            <person name="Cummings L.M."/>
            <person name="Florens L."/>
            <person name="Yates J.R."/>
            <person name="Raine J.D."/>
            <person name="Sinden R.E."/>
            <person name="Harris M.A."/>
            <person name="Cunningham D.A."/>
            <person name="Preiser P.R."/>
            <person name="Bergman L.W."/>
            <person name="Vaidya A.B."/>
            <person name="van Lin L.H."/>
            <person name="Janse C.J."/>
            <person name="Waters A.P."/>
            <person name="Smith H.O."/>
            <person name="White O.R."/>
            <person name="Salzberg S.L."/>
            <person name="Venter J.C."/>
            <person name="Fraser C.M."/>
            <person name="Hoffman S.L."/>
            <person name="Gardner M.J."/>
            <person name="Carucci D.J."/>
        </authorList>
    </citation>
    <scope>NUCLEOTIDE SEQUENCE [LARGE SCALE GENOMIC DNA]</scope>
    <source>
        <strain evidence="1 2">17XNL</strain>
    </source>
</reference>
<proteinExistence type="predicted"/>
<comment type="caution">
    <text evidence="1">The sequence shown here is derived from an EMBL/GenBank/DDBJ whole genome shotgun (WGS) entry which is preliminary data.</text>
</comment>
<dbReference type="Proteomes" id="UP000008553">
    <property type="component" value="Unassembled WGS sequence"/>
</dbReference>
<dbReference type="EMBL" id="AABL01002597">
    <property type="protein sequence ID" value="EAA19600.1"/>
    <property type="molecule type" value="Genomic_DNA"/>
</dbReference>
<accession>Q7R8K4</accession>
<dbReference type="AlphaFoldDB" id="Q7R8K4"/>
<feature type="non-terminal residue" evidence="1">
    <location>
        <position position="92"/>
    </location>
</feature>
<organism evidence="1 2">
    <name type="scientific">Plasmodium yoelii yoelii</name>
    <dbReference type="NCBI Taxonomy" id="73239"/>
    <lineage>
        <taxon>Eukaryota</taxon>
        <taxon>Sar</taxon>
        <taxon>Alveolata</taxon>
        <taxon>Apicomplexa</taxon>
        <taxon>Aconoidasida</taxon>
        <taxon>Haemosporida</taxon>
        <taxon>Plasmodiidae</taxon>
        <taxon>Plasmodium</taxon>
        <taxon>Plasmodium (Vinckeia)</taxon>
    </lineage>
</organism>
<sequence>MATNSEEACALGNEELKKIYYENFIDDLNDEELMYKKTVEDLFYIYKSFGFIYSIIKKANLLLNKESFDMFLKSLVSFIDELFISNPNILIT</sequence>
<keyword evidence="2" id="KW-1185">Reference proteome</keyword>
<dbReference type="InParanoid" id="Q7R8K4"/>
<protein>
    <submittedName>
        <fullName evidence="1">Uncharacterized protein</fullName>
    </submittedName>
</protein>
<evidence type="ECO:0000313" key="2">
    <source>
        <dbReference type="Proteomes" id="UP000008553"/>
    </source>
</evidence>
<dbReference type="PaxDb" id="73239-Q7R8K4"/>
<evidence type="ECO:0000313" key="1">
    <source>
        <dbReference type="EMBL" id="EAA19600.1"/>
    </source>
</evidence>
<name>Q7R8K4_PLAYO</name>
<gene>
    <name evidence="1" type="ORF">PY07218</name>
</gene>